<evidence type="ECO:0000256" key="1">
    <source>
        <dbReference type="SAM" id="Phobius"/>
    </source>
</evidence>
<feature type="transmembrane region" description="Helical" evidence="1">
    <location>
        <begin position="114"/>
        <end position="134"/>
    </location>
</feature>
<sequence length="291" mass="34404">MNMGNLFKASFEESLNLKDDKLINYMKNDVERWDLKERPILLKILALALIGMLYGIVLFTNRIVTNHDRDGFVPQAEVNFLPPFIFWIFLVMYLVIWAYTLIKRYRATKFVWGYINVVNIFTWLVIEINLYFITAFLKPLTAIGMGIFFSIILLIGYIVVKSKKASLENLLYKKNKKEKVDKWLEKIINLVVKYSSIVVIIGFIWNFIFPSGDAPRTDMTGFIEILAMWLALDIGFIIAQAYLFFPYLLHGYYRHKYSEEYRNLEGQTQLEWYGEKYFNKHIKGTNKEEKI</sequence>
<keyword evidence="1" id="KW-1133">Transmembrane helix</keyword>
<proteinExistence type="predicted"/>
<name>A0A2S7RRK3_ENTMU</name>
<dbReference type="Proteomes" id="UP000237934">
    <property type="component" value="Unassembled WGS sequence"/>
</dbReference>
<evidence type="ECO:0000313" key="2">
    <source>
        <dbReference type="EMBL" id="PQF22231.1"/>
    </source>
</evidence>
<keyword evidence="1" id="KW-0812">Transmembrane</keyword>
<evidence type="ECO:0000313" key="3">
    <source>
        <dbReference type="Proteomes" id="UP000237934"/>
    </source>
</evidence>
<feature type="transmembrane region" description="Helical" evidence="1">
    <location>
        <begin position="187"/>
        <end position="208"/>
    </location>
</feature>
<keyword evidence="1" id="KW-0472">Membrane</keyword>
<dbReference type="EMBL" id="PUAP01000034">
    <property type="protein sequence ID" value="PQF22231.1"/>
    <property type="molecule type" value="Genomic_DNA"/>
</dbReference>
<organism evidence="2 3">
    <name type="scientific">Enterococcus mundtii</name>
    <dbReference type="NCBI Taxonomy" id="53346"/>
    <lineage>
        <taxon>Bacteria</taxon>
        <taxon>Bacillati</taxon>
        <taxon>Bacillota</taxon>
        <taxon>Bacilli</taxon>
        <taxon>Lactobacillales</taxon>
        <taxon>Enterococcaceae</taxon>
        <taxon>Enterococcus</taxon>
    </lineage>
</organism>
<feature type="transmembrane region" description="Helical" evidence="1">
    <location>
        <begin position="84"/>
        <end position="102"/>
    </location>
</feature>
<comment type="caution">
    <text evidence="2">The sequence shown here is derived from an EMBL/GenBank/DDBJ whole genome shotgun (WGS) entry which is preliminary data.</text>
</comment>
<gene>
    <name evidence="2" type="ORF">CUS89_11655</name>
</gene>
<evidence type="ECO:0008006" key="4">
    <source>
        <dbReference type="Google" id="ProtNLM"/>
    </source>
</evidence>
<accession>A0A2S7RRK3</accession>
<feature type="transmembrane region" description="Helical" evidence="1">
    <location>
        <begin position="40"/>
        <end position="64"/>
    </location>
</feature>
<protein>
    <recommendedName>
        <fullName evidence="4">DUF4176 domain-containing protein</fullName>
    </recommendedName>
</protein>
<feature type="transmembrane region" description="Helical" evidence="1">
    <location>
        <begin position="140"/>
        <end position="160"/>
    </location>
</feature>
<dbReference type="AlphaFoldDB" id="A0A2S7RRK3"/>
<feature type="transmembrane region" description="Helical" evidence="1">
    <location>
        <begin position="228"/>
        <end position="249"/>
    </location>
</feature>
<reference evidence="2 3" key="1">
    <citation type="journal article" date="2018" name="Pathog. Dis.">
        <title>Whole-genome sequencing based characterization of antimicrobial resistance in Enterococcus.</title>
        <authorList>
            <person name="Tyson G."/>
        </authorList>
    </citation>
    <scope>NUCLEOTIDE SEQUENCE [LARGE SCALE GENOMIC DNA]</scope>
    <source>
        <strain evidence="2 3">CVM N55263</strain>
    </source>
</reference>